<evidence type="ECO:0000313" key="2">
    <source>
        <dbReference type="EMBL" id="NIH54354.1"/>
    </source>
</evidence>
<feature type="transmembrane region" description="Helical" evidence="1">
    <location>
        <begin position="400"/>
        <end position="418"/>
    </location>
</feature>
<dbReference type="PANTHER" id="PTHR23523">
    <property type="match status" value="1"/>
</dbReference>
<organism evidence="2 3">
    <name type="scientific">Lysinibacter cavernae</name>
    <dbReference type="NCBI Taxonomy" id="1640652"/>
    <lineage>
        <taxon>Bacteria</taxon>
        <taxon>Bacillati</taxon>
        <taxon>Actinomycetota</taxon>
        <taxon>Actinomycetes</taxon>
        <taxon>Micrococcales</taxon>
        <taxon>Microbacteriaceae</taxon>
        <taxon>Lysinibacter</taxon>
    </lineage>
</organism>
<gene>
    <name evidence="2" type="ORF">FHX76_002250</name>
</gene>
<feature type="transmembrane region" description="Helical" evidence="1">
    <location>
        <begin position="74"/>
        <end position="93"/>
    </location>
</feature>
<feature type="transmembrane region" description="Helical" evidence="1">
    <location>
        <begin position="161"/>
        <end position="185"/>
    </location>
</feature>
<evidence type="ECO:0000256" key="1">
    <source>
        <dbReference type="SAM" id="Phobius"/>
    </source>
</evidence>
<feature type="transmembrane region" description="Helical" evidence="1">
    <location>
        <begin position="367"/>
        <end position="388"/>
    </location>
</feature>
<dbReference type="Proteomes" id="UP000541033">
    <property type="component" value="Unassembled WGS sequence"/>
</dbReference>
<feature type="transmembrane region" description="Helical" evidence="1">
    <location>
        <begin position="237"/>
        <end position="260"/>
    </location>
</feature>
<dbReference type="InterPro" id="IPR011701">
    <property type="entry name" value="MFS"/>
</dbReference>
<feature type="transmembrane region" description="Helical" evidence="1">
    <location>
        <begin position="280"/>
        <end position="303"/>
    </location>
</feature>
<reference evidence="2 3" key="1">
    <citation type="submission" date="2020-02" db="EMBL/GenBank/DDBJ databases">
        <title>Sequencing the genomes of 1000 actinobacteria strains.</title>
        <authorList>
            <person name="Klenk H.-P."/>
        </authorList>
    </citation>
    <scope>NUCLEOTIDE SEQUENCE [LARGE SCALE GENOMIC DNA]</scope>
    <source>
        <strain evidence="2 3">DSM 27960</strain>
    </source>
</reference>
<keyword evidence="3" id="KW-1185">Reference proteome</keyword>
<dbReference type="EMBL" id="JAAMOX010000002">
    <property type="protein sequence ID" value="NIH54354.1"/>
    <property type="molecule type" value="Genomic_DNA"/>
</dbReference>
<proteinExistence type="predicted"/>
<dbReference type="InterPro" id="IPR036259">
    <property type="entry name" value="MFS_trans_sf"/>
</dbReference>
<dbReference type="Gene3D" id="1.20.1250.20">
    <property type="entry name" value="MFS general substrate transporter like domains"/>
    <property type="match status" value="2"/>
</dbReference>
<dbReference type="PANTHER" id="PTHR23523:SF2">
    <property type="entry name" value="2-NITROIMIDAZOLE TRANSPORTER"/>
    <property type="match status" value="1"/>
</dbReference>
<sequence>MMSRRGHGYALLSLAALALLSVNLRIPPIAISPVIELMRADLGLTSAAAGLLTSIPVLCFGLITPFTSLLLRKIGVNHAVLYCLTGLIIGTIVRSGGTLTAAIGGTVIIGAALTIGNIAIPMLIGRDFKTRAVLVTGIYTASVNVGTTAAAALTAPFAEIVGWQLALANWAIFAVLALVLWVIVYPPHLDRPRWMDAVAPEPAKPVSKERAQFEELSTATIPIAIVKPGDSRGFRPYAWSVAWLLAIAFAAHNLAFYAVASWLPALLSQSQEMTPSQAGFAASGFQALAIVGPLLIPTLGAIFSWNATRLMVLVSSLWIAMPLGMLVAPSFWYLWVICGGMAQGATFTVIFSIVIQRTASIDQNRKLTAFVQTVGYTLAAAGPVVTGWLRDISDGWSGPLLAVLVTTVILAVSGIWAAKSRAPAPGY</sequence>
<dbReference type="GO" id="GO:0022857">
    <property type="term" value="F:transmembrane transporter activity"/>
    <property type="evidence" value="ECO:0007669"/>
    <property type="project" value="InterPro"/>
</dbReference>
<protein>
    <submittedName>
        <fullName evidence="2">CP family cyanate transporter-like MFS transporter</fullName>
    </submittedName>
</protein>
<feature type="transmembrane region" description="Helical" evidence="1">
    <location>
        <begin position="334"/>
        <end position="355"/>
    </location>
</feature>
<dbReference type="InterPro" id="IPR052524">
    <property type="entry name" value="MFS_Cyanate_Porter"/>
</dbReference>
<comment type="caution">
    <text evidence="2">The sequence shown here is derived from an EMBL/GenBank/DDBJ whole genome shotgun (WGS) entry which is preliminary data.</text>
</comment>
<name>A0A7X5TUA2_9MICO</name>
<dbReference type="AlphaFoldDB" id="A0A7X5TUA2"/>
<accession>A0A7X5TUA2</accession>
<evidence type="ECO:0000313" key="3">
    <source>
        <dbReference type="Proteomes" id="UP000541033"/>
    </source>
</evidence>
<dbReference type="SUPFAM" id="SSF103473">
    <property type="entry name" value="MFS general substrate transporter"/>
    <property type="match status" value="1"/>
</dbReference>
<keyword evidence="1" id="KW-0812">Transmembrane</keyword>
<feature type="transmembrane region" description="Helical" evidence="1">
    <location>
        <begin position="48"/>
        <end position="67"/>
    </location>
</feature>
<keyword evidence="1" id="KW-1133">Transmembrane helix</keyword>
<feature type="transmembrane region" description="Helical" evidence="1">
    <location>
        <begin position="132"/>
        <end position="155"/>
    </location>
</feature>
<dbReference type="Pfam" id="PF07690">
    <property type="entry name" value="MFS_1"/>
    <property type="match status" value="1"/>
</dbReference>
<feature type="transmembrane region" description="Helical" evidence="1">
    <location>
        <begin position="99"/>
        <end position="120"/>
    </location>
</feature>
<feature type="transmembrane region" description="Helical" evidence="1">
    <location>
        <begin position="310"/>
        <end position="328"/>
    </location>
</feature>
<keyword evidence="1" id="KW-0472">Membrane</keyword>